<dbReference type="STRING" id="1280952.HJA_14664"/>
<dbReference type="EMBL" id="ARYJ01000011">
    <property type="protein sequence ID" value="KCZ86852.1"/>
    <property type="molecule type" value="Genomic_DNA"/>
</dbReference>
<keyword evidence="3" id="KW-1185">Reference proteome</keyword>
<evidence type="ECO:0000313" key="2">
    <source>
        <dbReference type="EMBL" id="KCZ86852.1"/>
    </source>
</evidence>
<dbReference type="InterPro" id="IPR000182">
    <property type="entry name" value="GNAT_dom"/>
</dbReference>
<dbReference type="AlphaFoldDB" id="A0A059F8D2"/>
<name>A0A059F8D2_9PROT</name>
<dbReference type="PROSITE" id="PS51186">
    <property type="entry name" value="GNAT"/>
    <property type="match status" value="1"/>
</dbReference>
<dbReference type="SUPFAM" id="SSF55729">
    <property type="entry name" value="Acyl-CoA N-acyltransferases (Nat)"/>
    <property type="match status" value="1"/>
</dbReference>
<keyword evidence="2" id="KW-0808">Transferase</keyword>
<dbReference type="CDD" id="cd04301">
    <property type="entry name" value="NAT_SF"/>
    <property type="match status" value="1"/>
</dbReference>
<dbReference type="Pfam" id="PF00583">
    <property type="entry name" value="Acetyltransf_1"/>
    <property type="match status" value="1"/>
</dbReference>
<dbReference type="Proteomes" id="UP000024816">
    <property type="component" value="Unassembled WGS sequence"/>
</dbReference>
<dbReference type="OrthoDB" id="187903at2"/>
<accession>A0A059F8D2</accession>
<dbReference type="Gene3D" id="3.40.630.30">
    <property type="match status" value="1"/>
</dbReference>
<dbReference type="GO" id="GO:0016747">
    <property type="term" value="F:acyltransferase activity, transferring groups other than amino-acyl groups"/>
    <property type="evidence" value="ECO:0007669"/>
    <property type="project" value="InterPro"/>
</dbReference>
<protein>
    <submittedName>
        <fullName evidence="2">Acetyltransferase</fullName>
    </submittedName>
</protein>
<feature type="domain" description="N-acetyltransferase" evidence="1">
    <location>
        <begin position="7"/>
        <end position="200"/>
    </location>
</feature>
<dbReference type="eggNOG" id="COG0454">
    <property type="taxonomic scope" value="Bacteria"/>
</dbReference>
<dbReference type="RefSeq" id="WP_035583611.1">
    <property type="nucleotide sequence ID" value="NZ_ARYJ01000011.1"/>
</dbReference>
<dbReference type="InterPro" id="IPR016181">
    <property type="entry name" value="Acyl_CoA_acyltransferase"/>
</dbReference>
<evidence type="ECO:0000313" key="3">
    <source>
        <dbReference type="Proteomes" id="UP000024816"/>
    </source>
</evidence>
<dbReference type="PATRIC" id="fig|1280952.3.peg.2933"/>
<gene>
    <name evidence="2" type="ORF">HJA_14664</name>
</gene>
<organism evidence="2 3">
    <name type="scientific">Hyphomonas jannaschiana VP2</name>
    <dbReference type="NCBI Taxonomy" id="1280952"/>
    <lineage>
        <taxon>Bacteria</taxon>
        <taxon>Pseudomonadati</taxon>
        <taxon>Pseudomonadota</taxon>
        <taxon>Alphaproteobacteria</taxon>
        <taxon>Hyphomonadales</taxon>
        <taxon>Hyphomonadaceae</taxon>
        <taxon>Hyphomonas</taxon>
    </lineage>
</organism>
<comment type="caution">
    <text evidence="2">The sequence shown here is derived from an EMBL/GenBank/DDBJ whole genome shotgun (WGS) entry which is preliminary data.</text>
</comment>
<evidence type="ECO:0000259" key="1">
    <source>
        <dbReference type="PROSITE" id="PS51186"/>
    </source>
</evidence>
<reference evidence="2 3" key="1">
    <citation type="journal article" date="2014" name="Antonie Van Leeuwenhoek">
        <title>Hyphomonas beringensis sp. nov. and Hyphomonas chukchiensis sp. nov., isolated from surface seawater of the Bering Sea and Chukchi Sea.</title>
        <authorList>
            <person name="Li C."/>
            <person name="Lai Q."/>
            <person name="Li G."/>
            <person name="Dong C."/>
            <person name="Wang J."/>
            <person name="Liao Y."/>
            <person name="Shao Z."/>
        </authorList>
    </citation>
    <scope>NUCLEOTIDE SEQUENCE [LARGE SCALE GENOMIC DNA]</scope>
    <source>
        <strain evidence="2 3">VP2</strain>
    </source>
</reference>
<sequence>MDPAGLVKIRPLSGADLDAALPALARLRIHVFRAWPYLYEGSLAYEETYLQKLARAKDAFIVAAETDDGEIVGCATGSGMDDQHAEFSQPLLTAGYDLPTTFYFGESVLLPEHRGKGIGHAFFDAREAHAIAHSYKRACFCAVERPEDHPQRPSDYAPLDTFWQARGYHKLPGVTAHFAWPEQAGGPEINHPMAYWLRQF</sequence>
<proteinExistence type="predicted"/>